<dbReference type="NCBIfam" id="TIGR01730">
    <property type="entry name" value="RND_mfp"/>
    <property type="match status" value="1"/>
</dbReference>
<dbReference type="SUPFAM" id="SSF111369">
    <property type="entry name" value="HlyD-like secretion proteins"/>
    <property type="match status" value="1"/>
</dbReference>
<dbReference type="Gene3D" id="2.40.30.170">
    <property type="match status" value="1"/>
</dbReference>
<dbReference type="Pfam" id="PF25989">
    <property type="entry name" value="YknX_C"/>
    <property type="match status" value="1"/>
</dbReference>
<feature type="domain" description="Multidrug resistance protein MdtA-like barrel-sandwich hybrid" evidence="4">
    <location>
        <begin position="66"/>
        <end position="205"/>
    </location>
</feature>
<dbReference type="EMBL" id="CP063078">
    <property type="protein sequence ID" value="QOQ87830.1"/>
    <property type="molecule type" value="Genomic_DNA"/>
</dbReference>
<dbReference type="Gene3D" id="2.40.420.20">
    <property type="match status" value="1"/>
</dbReference>
<evidence type="ECO:0000313" key="8">
    <source>
        <dbReference type="Proteomes" id="UP000594749"/>
    </source>
</evidence>
<feature type="signal peptide" evidence="2">
    <location>
        <begin position="1"/>
        <end position="21"/>
    </location>
</feature>
<keyword evidence="2" id="KW-0732">Signal</keyword>
<dbReference type="InterPro" id="IPR006143">
    <property type="entry name" value="RND_pump_MFP"/>
</dbReference>
<evidence type="ECO:0000259" key="5">
    <source>
        <dbReference type="Pfam" id="PF25944"/>
    </source>
</evidence>
<dbReference type="InterPro" id="IPR058626">
    <property type="entry name" value="MdtA-like_b-barrel"/>
</dbReference>
<comment type="similarity">
    <text evidence="1">Belongs to the membrane fusion protein (MFP) (TC 8.A.1) family.</text>
</comment>
<dbReference type="Pfam" id="PF25944">
    <property type="entry name" value="Beta-barrel_RND"/>
    <property type="match status" value="1"/>
</dbReference>
<dbReference type="GO" id="GO:0005886">
    <property type="term" value="C:plasma membrane"/>
    <property type="evidence" value="ECO:0007669"/>
    <property type="project" value="TreeGrafter"/>
</dbReference>
<dbReference type="Pfam" id="PF25917">
    <property type="entry name" value="BSH_RND"/>
    <property type="match status" value="1"/>
</dbReference>
<dbReference type="GO" id="GO:0046677">
    <property type="term" value="P:response to antibiotic"/>
    <property type="evidence" value="ECO:0007669"/>
    <property type="project" value="TreeGrafter"/>
</dbReference>
<feature type="domain" description="YknX-like C-terminal permuted SH3-like" evidence="6">
    <location>
        <begin position="302"/>
        <end position="368"/>
    </location>
</feature>
<keyword evidence="8" id="KW-1185">Reference proteome</keyword>
<evidence type="ECO:0000256" key="2">
    <source>
        <dbReference type="SAM" id="SignalP"/>
    </source>
</evidence>
<dbReference type="AlphaFoldDB" id="A0A7M1LHB5"/>
<proteinExistence type="inferred from homology"/>
<dbReference type="Pfam" id="PF25876">
    <property type="entry name" value="HH_MFP_RND"/>
    <property type="match status" value="1"/>
</dbReference>
<dbReference type="PANTHER" id="PTHR30158">
    <property type="entry name" value="ACRA/E-RELATED COMPONENT OF DRUG EFFLUX TRANSPORTER"/>
    <property type="match status" value="1"/>
</dbReference>
<accession>A0A7M1LHB5</accession>
<feature type="domain" description="Multidrug resistance protein MdtA-like alpha-helical hairpin" evidence="3">
    <location>
        <begin position="106"/>
        <end position="175"/>
    </location>
</feature>
<dbReference type="InterPro" id="IPR058624">
    <property type="entry name" value="MdtA-like_HH"/>
</dbReference>
<name>A0A7M1LHB5_9BACT</name>
<feature type="chain" id="PRO_5029446133" evidence="2">
    <location>
        <begin position="22"/>
        <end position="374"/>
    </location>
</feature>
<evidence type="ECO:0000313" key="7">
    <source>
        <dbReference type="EMBL" id="QOQ87830.1"/>
    </source>
</evidence>
<gene>
    <name evidence="7" type="ORF">IMC76_03230</name>
</gene>
<dbReference type="GO" id="GO:0022857">
    <property type="term" value="F:transmembrane transporter activity"/>
    <property type="evidence" value="ECO:0007669"/>
    <property type="project" value="InterPro"/>
</dbReference>
<protein>
    <submittedName>
        <fullName evidence="7">Efflux RND transporter periplasmic adaptor subunit</fullName>
    </submittedName>
</protein>
<dbReference type="Gene3D" id="2.40.50.100">
    <property type="match status" value="1"/>
</dbReference>
<dbReference type="Gene3D" id="1.10.287.470">
    <property type="entry name" value="Helix hairpin bin"/>
    <property type="match status" value="1"/>
</dbReference>
<dbReference type="OrthoDB" id="9772050at2"/>
<dbReference type="Proteomes" id="UP000594749">
    <property type="component" value="Chromosome"/>
</dbReference>
<evidence type="ECO:0000256" key="1">
    <source>
        <dbReference type="ARBA" id="ARBA00009477"/>
    </source>
</evidence>
<dbReference type="InterPro" id="IPR058637">
    <property type="entry name" value="YknX-like_C"/>
</dbReference>
<evidence type="ECO:0000259" key="6">
    <source>
        <dbReference type="Pfam" id="PF25989"/>
    </source>
</evidence>
<sequence>MSKFRKALIFSSCLFVLAGCADGGKDAKAKGSMRDQGPVPVGIFTAKMADEPIVLEYPARVVSDQDVDIVAKISGTIEKQNFKAGDKIKKGDELFLIEPDKYEAAYEMAAANLSLANANLEKARLDYNRASRLKRSNSISQQEFDAASAAYNSALASIKSSEAAQKNAAVDMNYTKVIAPFSGVVGDPYVDVGEFVSPGANARLVRLTKLDVVNAEFAIPDIDALTINNQKNGGEWAQNGSLATLKVGDREYNGTITFIDRVLDEKTGSIAAKASFENKDGSLLPDSFARVRMDGLYQKDGFKIPQVAVMQDLSDSFVYVIEDGSASKKIVKVVSETGEYSIVSSGLNDGDKVIIDNLMKVRVGTPVQIVQEVK</sequence>
<dbReference type="PROSITE" id="PS51257">
    <property type="entry name" value="PROKAR_LIPOPROTEIN"/>
    <property type="match status" value="1"/>
</dbReference>
<dbReference type="GO" id="GO:0030313">
    <property type="term" value="C:cell envelope"/>
    <property type="evidence" value="ECO:0007669"/>
    <property type="project" value="UniProtKB-SubCell"/>
</dbReference>
<dbReference type="RefSeq" id="WP_025802327.1">
    <property type="nucleotide sequence ID" value="NZ_CP053842.1"/>
</dbReference>
<feature type="domain" description="Multidrug resistance protein MdtA-like beta-barrel" evidence="5">
    <location>
        <begin position="220"/>
        <end position="294"/>
    </location>
</feature>
<evidence type="ECO:0000259" key="4">
    <source>
        <dbReference type="Pfam" id="PF25917"/>
    </source>
</evidence>
<evidence type="ECO:0000259" key="3">
    <source>
        <dbReference type="Pfam" id="PF25876"/>
    </source>
</evidence>
<organism evidence="7 8">
    <name type="scientific">Campylobacter corcagiensis</name>
    <dbReference type="NCBI Taxonomy" id="1448857"/>
    <lineage>
        <taxon>Bacteria</taxon>
        <taxon>Pseudomonadati</taxon>
        <taxon>Campylobacterota</taxon>
        <taxon>Epsilonproteobacteria</taxon>
        <taxon>Campylobacterales</taxon>
        <taxon>Campylobacteraceae</taxon>
        <taxon>Campylobacter</taxon>
    </lineage>
</organism>
<dbReference type="InterPro" id="IPR058625">
    <property type="entry name" value="MdtA-like_BSH"/>
</dbReference>
<reference evidence="7 8" key="1">
    <citation type="submission" date="2020-10" db="EMBL/GenBank/DDBJ databases">
        <title>Campylobacter and Helicobacter PacBio genomes.</title>
        <authorList>
            <person name="Lane C."/>
        </authorList>
    </citation>
    <scope>NUCLEOTIDE SEQUENCE [LARGE SCALE GENOMIC DNA]</scope>
    <source>
        <strain evidence="7 8">2016D-0077</strain>
    </source>
</reference>